<dbReference type="PRINTS" id="PR00300">
    <property type="entry name" value="CLPPROTEASEA"/>
</dbReference>
<dbReference type="CDD" id="cd00009">
    <property type="entry name" value="AAA"/>
    <property type="match status" value="1"/>
</dbReference>
<evidence type="ECO:0000313" key="3">
    <source>
        <dbReference type="Proteomes" id="UP000058636"/>
    </source>
</evidence>
<feature type="domain" description="AAA+ ATPase" evidence="1">
    <location>
        <begin position="16"/>
        <end position="157"/>
    </location>
</feature>
<dbReference type="AlphaFoldDB" id="A0A101ERU6"/>
<dbReference type="RefSeq" id="WP_012311390.1">
    <property type="nucleotide sequence ID" value="NZ_DAITJQ010000001.1"/>
</dbReference>
<dbReference type="InterPro" id="IPR003593">
    <property type="entry name" value="AAA+_ATPase"/>
</dbReference>
<dbReference type="SMART" id="SM00382">
    <property type="entry name" value="AAA"/>
    <property type="match status" value="1"/>
</dbReference>
<dbReference type="GO" id="GO:0016887">
    <property type="term" value="F:ATP hydrolysis activity"/>
    <property type="evidence" value="ECO:0007669"/>
    <property type="project" value="InterPro"/>
</dbReference>
<proteinExistence type="predicted"/>
<evidence type="ECO:0000259" key="1">
    <source>
        <dbReference type="SMART" id="SM00382"/>
    </source>
</evidence>
<accession>A0A101ERU6</accession>
<gene>
    <name evidence="2" type="ORF">XD57_0118</name>
</gene>
<dbReference type="InterPro" id="IPR027417">
    <property type="entry name" value="P-loop_NTPase"/>
</dbReference>
<dbReference type="PATRIC" id="fig|93930.3.peg.641"/>
<reference evidence="2 3" key="1">
    <citation type="journal article" date="2015" name="MBio">
        <title>Genome-Resolved Metagenomic Analysis Reveals Roles for Candidate Phyla and Other Microbial Community Members in Biogeochemical Transformations in Oil Reservoirs.</title>
        <authorList>
            <person name="Hu P."/>
            <person name="Tom L."/>
            <person name="Singh A."/>
            <person name="Thomas B.C."/>
            <person name="Baker B.J."/>
            <person name="Piceno Y.M."/>
            <person name="Andersen G.L."/>
            <person name="Banfield J.F."/>
        </authorList>
    </citation>
    <scope>NUCLEOTIDE SEQUENCE [LARGE SCALE GENOMIC DNA]</scope>
    <source>
        <strain evidence="2">46_26</strain>
    </source>
</reference>
<dbReference type="Gene3D" id="3.40.50.300">
    <property type="entry name" value="P-loop containing nucleotide triphosphate hydrolases"/>
    <property type="match status" value="1"/>
</dbReference>
<organism evidence="2 3">
    <name type="scientific">Thermotoga petrophila</name>
    <dbReference type="NCBI Taxonomy" id="93929"/>
    <lineage>
        <taxon>Bacteria</taxon>
        <taxon>Thermotogati</taxon>
        <taxon>Thermotogota</taxon>
        <taxon>Thermotogae</taxon>
        <taxon>Thermotogales</taxon>
        <taxon>Thermotogaceae</taxon>
        <taxon>Thermotoga</taxon>
    </lineage>
</organism>
<dbReference type="EMBL" id="LGFG01000004">
    <property type="protein sequence ID" value="KUK23772.1"/>
    <property type="molecule type" value="Genomic_DNA"/>
</dbReference>
<protein>
    <submittedName>
        <fullName evidence="2">ATPase</fullName>
    </submittedName>
</protein>
<comment type="caution">
    <text evidence="2">The sequence shown here is derived from an EMBL/GenBank/DDBJ whole genome shotgun (WGS) entry which is preliminary data.</text>
</comment>
<evidence type="ECO:0000313" key="2">
    <source>
        <dbReference type="EMBL" id="KUK23772.1"/>
    </source>
</evidence>
<dbReference type="InterPro" id="IPR011704">
    <property type="entry name" value="ATPase_dyneun-rel_AAA"/>
</dbReference>
<name>A0A101ERU6_9THEM</name>
<sequence>MRVEEAKYLAKKIMMAGEIPLLVGHFGVGKTDIARDIAEETGRELIILVLSQMEPGDLIGLPARTEEKTVFLKPDWWPESGDTILFLDEINRAHRSVRNAIMQLLVDRRIHNHILPEGTWIMAAMNPPEEEYDQADLITDPAFISRFFILEVNPDVSEWLEWAEKNNVSKEVRDFIRDYPEFLFSERSLSLRTSLKPSPRSWYKLSNVLKTLTDDEKEKYGYVIAAGIVGPEAAKAFYDSFFQRVKIPSVESVLFDGKIENLEDIHAANTLVLRIVDFLSKVDVRTLERHLDDVSKNLVRLSEIMPRESFYGVLRFLVDEAQKEGEKSWIFDKILEKMLEREDMRKMVNEL</sequence>
<dbReference type="Proteomes" id="UP000058636">
    <property type="component" value="Unassembled WGS sequence"/>
</dbReference>
<dbReference type="Pfam" id="PF07728">
    <property type="entry name" value="AAA_5"/>
    <property type="match status" value="1"/>
</dbReference>
<dbReference type="SUPFAM" id="SSF52540">
    <property type="entry name" value="P-loop containing nucleoside triphosphate hydrolases"/>
    <property type="match status" value="1"/>
</dbReference>
<dbReference type="InterPro" id="IPR001270">
    <property type="entry name" value="ClpA/B"/>
</dbReference>
<dbReference type="GO" id="GO:0005524">
    <property type="term" value="F:ATP binding"/>
    <property type="evidence" value="ECO:0007669"/>
    <property type="project" value="InterPro"/>
</dbReference>